<evidence type="ECO:0000313" key="2">
    <source>
        <dbReference type="EMBL" id="KAA5606534.1"/>
    </source>
</evidence>
<gene>
    <name evidence="2" type="ORF">F1188_06645</name>
</gene>
<organism evidence="2 3">
    <name type="scientific">Roseospira marina</name>
    <dbReference type="NCBI Taxonomy" id="140057"/>
    <lineage>
        <taxon>Bacteria</taxon>
        <taxon>Pseudomonadati</taxon>
        <taxon>Pseudomonadota</taxon>
        <taxon>Alphaproteobacteria</taxon>
        <taxon>Rhodospirillales</taxon>
        <taxon>Rhodospirillaceae</taxon>
        <taxon>Roseospira</taxon>
    </lineage>
</organism>
<accession>A0A5M6IE65</accession>
<feature type="region of interest" description="Disordered" evidence="1">
    <location>
        <begin position="268"/>
        <end position="326"/>
    </location>
</feature>
<protein>
    <submittedName>
        <fullName evidence="2">Uncharacterized protein</fullName>
    </submittedName>
</protein>
<evidence type="ECO:0000313" key="3">
    <source>
        <dbReference type="Proteomes" id="UP000324065"/>
    </source>
</evidence>
<feature type="region of interest" description="Disordered" evidence="1">
    <location>
        <begin position="348"/>
        <end position="407"/>
    </location>
</feature>
<dbReference type="Proteomes" id="UP000324065">
    <property type="component" value="Unassembled WGS sequence"/>
</dbReference>
<evidence type="ECO:0000256" key="1">
    <source>
        <dbReference type="SAM" id="MobiDB-lite"/>
    </source>
</evidence>
<dbReference type="RefSeq" id="WP_150061603.1">
    <property type="nucleotide sequence ID" value="NZ_VWPJ01000004.1"/>
</dbReference>
<dbReference type="EMBL" id="VWPJ01000004">
    <property type="protein sequence ID" value="KAA5606534.1"/>
    <property type="molecule type" value="Genomic_DNA"/>
</dbReference>
<comment type="caution">
    <text evidence="2">The sequence shown here is derived from an EMBL/GenBank/DDBJ whole genome shotgun (WGS) entry which is preliminary data.</text>
</comment>
<dbReference type="AlphaFoldDB" id="A0A5M6IE65"/>
<sequence>MAPRPVYEGQPYYSFDDVVNSFSFWDVLDIFNPLQHIPLVGSIYRELTGDTITGFAQVAGGALFGGPIGAGVGVVSMALSETAGGDATQIAMGAVGSLFGDDPAVAGGDANVASAPLGGTLLTGEADATQLASAGSGAARGPFISSLDRDGAHTSVFARSSAPSSAAMLAAASPPPTGTVALAGTPSGAGAPLGGQLLADAFASGLAGRADAPAGSTGDILTLNSAQSAALAAFVSQNGGAPRGGGDPAGRTAAGSVALAAADGAGRSAIPAAAPSSPDTQSEDMTQTPNQNFSGGASDRDSGRQSSEPAMPESIRRGREAQRLRLAQAQAQAQALAAAQAAQSQGQSQAEALAQVPAGPASGSTTPDNRPTGMTLADYRARPNRQVETARTRASAERSHGTVGAGGGRALAGVLPDAATMAGLMERGETLATVAARQGERVAQEAAQAVTPPVHGAGDLDFRAMPLTDTASASTTPDRAAHTRAAPTRAIEASAPVAMQPWFSDRVMDAMRRYDALRDAETPTS</sequence>
<name>A0A5M6IE65_9PROT</name>
<feature type="compositionally biased region" description="Basic and acidic residues" evidence="1">
    <location>
        <begin position="388"/>
        <end position="400"/>
    </location>
</feature>
<feature type="compositionally biased region" description="Polar residues" evidence="1">
    <location>
        <begin position="279"/>
        <end position="295"/>
    </location>
</feature>
<reference evidence="2 3" key="1">
    <citation type="submission" date="2019-09" db="EMBL/GenBank/DDBJ databases">
        <title>Genome sequence of Roseospira marina, one of the more divergent members of the non-sulfur purple photosynthetic bacterial family, the Rhodospirillaceae.</title>
        <authorList>
            <person name="Meyer T."/>
            <person name="Kyndt J."/>
        </authorList>
    </citation>
    <scope>NUCLEOTIDE SEQUENCE [LARGE SCALE GENOMIC DNA]</scope>
    <source>
        <strain evidence="2 3">DSM 15113</strain>
    </source>
</reference>
<keyword evidence="3" id="KW-1185">Reference proteome</keyword>
<feature type="compositionally biased region" description="Low complexity" evidence="1">
    <location>
        <begin position="268"/>
        <end position="278"/>
    </location>
</feature>
<proteinExistence type="predicted"/>
<dbReference type="OrthoDB" id="5769175at2"/>
<feature type="compositionally biased region" description="Basic and acidic residues" evidence="1">
    <location>
        <begin position="314"/>
        <end position="323"/>
    </location>
</feature>